<dbReference type="PANTHER" id="PTHR15696">
    <property type="entry name" value="SMG-7 SUPPRESSOR WITH MORPHOLOGICAL EFFECT ON GENITALIA PROTEIN 7"/>
    <property type="match status" value="1"/>
</dbReference>
<proteinExistence type="predicted"/>
<organism evidence="4">
    <name type="scientific">Timema shepardi</name>
    <name type="common">Walking stick</name>
    <dbReference type="NCBI Taxonomy" id="629360"/>
    <lineage>
        <taxon>Eukaryota</taxon>
        <taxon>Metazoa</taxon>
        <taxon>Ecdysozoa</taxon>
        <taxon>Arthropoda</taxon>
        <taxon>Hexapoda</taxon>
        <taxon>Insecta</taxon>
        <taxon>Pterygota</taxon>
        <taxon>Neoptera</taxon>
        <taxon>Polyneoptera</taxon>
        <taxon>Phasmatodea</taxon>
        <taxon>Timematodea</taxon>
        <taxon>Timematoidea</taxon>
        <taxon>Timematidae</taxon>
        <taxon>Timema</taxon>
    </lineage>
</organism>
<dbReference type="InterPro" id="IPR045153">
    <property type="entry name" value="Est1/Ebs1-like"/>
</dbReference>
<sequence>MGNLLCPQSFEGAEGNLVRLFEKNSCWLEGEGGNSRNMGLPSPTLSENIHRLISRFLLLQDVWFFDKTAVPDLPQLCHQTLQDLQHCLSYLKPFMEPKEYQLESEEHSSVPDSPDYLCDNTVLRMVVMVLMCVTKLQNADSQQLSSAVAFLAAMFSQLVDQVIQHFQDSVLSLSLPLAPLPLSTTTSLTSDVSNTGQGITQEKDDKKNKKRKKKLRRRRRRRLNSSEDSDLSEGEGAFGESSSSEDAEDFNSDISEKGEREGDTSSADDAEDDSEDELFLNSAANDKGLIGGEMKEKICNGKCEEKDQLICEAVTNGFSVESSGSGSPLSVVNEGCDVIPKTEEPLVNGTNNPAPNRLLDPADVVELLGEEGLLAAVKVCADWMRGDSEVVKACGRSSRLLLSHVVTLLNLINVDIEALEKETDAPHFVRMKMLNTSMQSIPLPEDIGLKGISPLKTSHNGLDWDYFRDNSFKVKEEGLLRAFKLVEFGHYLASIPDTGMRYDSSTRQFVISEEPPTLSPEVPEIEEKGKRTSKPANNNNLAVPIISVSVPAPISVVVRFHVILWPCCTRCRHDSIIVTTTDLSEQCRRPPLQIHRYQCSEQVVTSLQLSSCILALMLEVRSQTIQNVVKCRSTHSKVVKEFPLILWESPKKSIASAFKSPCGYYRMQPKISSSLVWASSPPEMKQTQQKKPILHVVCSPPSPKLPMPLKHR</sequence>
<dbReference type="EMBL" id="OC002851">
    <property type="protein sequence ID" value="CAD7262476.1"/>
    <property type="molecule type" value="Genomic_DNA"/>
</dbReference>
<feature type="region of interest" description="Disordered" evidence="2">
    <location>
        <begin position="184"/>
        <end position="275"/>
    </location>
</feature>
<dbReference type="GO" id="GO:0000184">
    <property type="term" value="P:nuclear-transcribed mRNA catabolic process, nonsense-mediated decay"/>
    <property type="evidence" value="ECO:0007669"/>
    <property type="project" value="UniProtKB-KW"/>
</dbReference>
<evidence type="ECO:0000256" key="1">
    <source>
        <dbReference type="ARBA" id="ARBA00023161"/>
    </source>
</evidence>
<feature type="domain" description="DNA/RNA-binding" evidence="3">
    <location>
        <begin position="4"/>
        <end position="168"/>
    </location>
</feature>
<feature type="compositionally biased region" description="Low complexity" evidence="2">
    <location>
        <begin position="184"/>
        <end position="193"/>
    </location>
</feature>
<dbReference type="InterPro" id="IPR018834">
    <property type="entry name" value="DNA/RNA-bd_Est1-type"/>
</dbReference>
<dbReference type="SUPFAM" id="SSF48452">
    <property type="entry name" value="TPR-like"/>
    <property type="match status" value="1"/>
</dbReference>
<dbReference type="InterPro" id="IPR011990">
    <property type="entry name" value="TPR-like_helical_dom_sf"/>
</dbReference>
<name>A0A7R9AXI5_TIMSH</name>
<evidence type="ECO:0000313" key="4">
    <source>
        <dbReference type="EMBL" id="CAD7262476.1"/>
    </source>
</evidence>
<evidence type="ECO:0000256" key="2">
    <source>
        <dbReference type="SAM" id="MobiDB-lite"/>
    </source>
</evidence>
<dbReference type="AlphaFoldDB" id="A0A7R9AXI5"/>
<dbReference type="GO" id="GO:0070034">
    <property type="term" value="F:telomerase RNA binding"/>
    <property type="evidence" value="ECO:0007669"/>
    <property type="project" value="TreeGrafter"/>
</dbReference>
<dbReference type="PANTHER" id="PTHR15696:SF7">
    <property type="entry name" value="NONSENSE-MEDIATED MRNA DECAY FACTOR"/>
    <property type="match status" value="1"/>
</dbReference>
<reference evidence="4" key="1">
    <citation type="submission" date="2020-11" db="EMBL/GenBank/DDBJ databases">
        <authorList>
            <person name="Tran Van P."/>
        </authorList>
    </citation>
    <scope>NUCLEOTIDE SEQUENCE</scope>
</reference>
<gene>
    <name evidence="4" type="ORF">TSIB3V08_LOCUS6582</name>
</gene>
<dbReference type="Pfam" id="PF10373">
    <property type="entry name" value="EST1_DNA_bind"/>
    <property type="match status" value="1"/>
</dbReference>
<feature type="compositionally biased region" description="Basic residues" evidence="2">
    <location>
        <begin position="208"/>
        <end position="223"/>
    </location>
</feature>
<dbReference type="GO" id="GO:0042162">
    <property type="term" value="F:telomeric DNA binding"/>
    <property type="evidence" value="ECO:0007669"/>
    <property type="project" value="TreeGrafter"/>
</dbReference>
<accession>A0A7R9AXI5</accession>
<keyword evidence="1" id="KW-0866">Nonsense-mediated mRNA decay</keyword>
<evidence type="ECO:0000259" key="3">
    <source>
        <dbReference type="Pfam" id="PF10373"/>
    </source>
</evidence>
<feature type="compositionally biased region" description="Acidic residues" evidence="2">
    <location>
        <begin position="266"/>
        <end position="275"/>
    </location>
</feature>
<dbReference type="GO" id="GO:0005697">
    <property type="term" value="C:telomerase holoenzyme complex"/>
    <property type="evidence" value="ECO:0007669"/>
    <property type="project" value="TreeGrafter"/>
</dbReference>
<protein>
    <recommendedName>
        <fullName evidence="3">DNA/RNA-binding domain-containing protein</fullName>
    </recommendedName>
</protein>
<feature type="compositionally biased region" description="Basic and acidic residues" evidence="2">
    <location>
        <begin position="254"/>
        <end position="263"/>
    </location>
</feature>